<dbReference type="InterPro" id="IPR017946">
    <property type="entry name" value="PLC-like_Pdiesterase_TIM-brl"/>
</dbReference>
<reference evidence="3 4" key="1">
    <citation type="journal article" date="2015" name="BMC Genomics">
        <title>Insights from the genome of Ophiocordyceps polyrhachis-furcata to pathogenicity and host specificity in insect fungi.</title>
        <authorList>
            <person name="Wichadakul D."/>
            <person name="Kobmoo N."/>
            <person name="Ingsriswang S."/>
            <person name="Tangphatsornruang S."/>
            <person name="Chantasingh D."/>
            <person name="Luangsa-ard J.J."/>
            <person name="Eurwilaichitr L."/>
        </authorList>
    </citation>
    <scope>NUCLEOTIDE SEQUENCE [LARGE SCALE GENOMIC DNA]</scope>
    <source>
        <strain evidence="3 4">BCC 54312</strain>
    </source>
</reference>
<dbReference type="GO" id="GO:0006629">
    <property type="term" value="P:lipid metabolic process"/>
    <property type="evidence" value="ECO:0007669"/>
    <property type="project" value="InterPro"/>
</dbReference>
<evidence type="ECO:0000313" key="3">
    <source>
        <dbReference type="EMBL" id="RCI13157.1"/>
    </source>
</evidence>
<evidence type="ECO:0000313" key="4">
    <source>
        <dbReference type="Proteomes" id="UP000253664"/>
    </source>
</evidence>
<keyword evidence="4" id="KW-1185">Reference proteome</keyword>
<sequence length="345" mass="37997">MRLLGLISVLLTVVLWPDSGAAIPAPPAHTSPATPTFPVPPTSHTSREISSASAAASAAASPASAVVGAAKPFYAIAHRVLDRAGIDAAISHGANAIEIDAYAWGDGWYADHDGTFLSTGDSMRDMLQHVAIKNQEKRKLAFVWLDIKNPDWCSNDEQSHDCSIEALRDLARATLGTAGVQILYGFYTKNRGRAYNVIRDGLRHDEAIALEGDADTAQRIFEEEGPGDVRQRVYSRGYFNWTLMWPSDYRAMLDNLRKARLSGAFGHVFTWTAFEHKTYFLNKPDDPIQDVIKTGLVDGVIYGRPASQYKNERGSSWAIDQLKNRTDIHLAPGQEPPFGNDFFFS</sequence>
<keyword evidence="2" id="KW-0732">Signal</keyword>
<name>A0A367LFI9_9HYPO</name>
<accession>A0A367LFI9</accession>
<evidence type="ECO:0000256" key="2">
    <source>
        <dbReference type="SAM" id="SignalP"/>
    </source>
</evidence>
<dbReference type="GO" id="GO:0008081">
    <property type="term" value="F:phosphoric diester hydrolase activity"/>
    <property type="evidence" value="ECO:0007669"/>
    <property type="project" value="InterPro"/>
</dbReference>
<dbReference type="SUPFAM" id="SSF51695">
    <property type="entry name" value="PLC-like phosphodiesterases"/>
    <property type="match status" value="1"/>
</dbReference>
<gene>
    <name evidence="3" type="ORF">L249_0640</name>
</gene>
<proteinExistence type="predicted"/>
<protein>
    <recommendedName>
        <fullName evidence="5">Phospholipase D</fullName>
    </recommendedName>
</protein>
<evidence type="ECO:0000256" key="1">
    <source>
        <dbReference type="SAM" id="MobiDB-lite"/>
    </source>
</evidence>
<dbReference type="AlphaFoldDB" id="A0A367LFI9"/>
<comment type="caution">
    <text evidence="3">The sequence shown here is derived from an EMBL/GenBank/DDBJ whole genome shotgun (WGS) entry which is preliminary data.</text>
</comment>
<feature type="compositionally biased region" description="Pro residues" evidence="1">
    <location>
        <begin position="25"/>
        <end position="41"/>
    </location>
</feature>
<dbReference type="Proteomes" id="UP000253664">
    <property type="component" value="Unassembled WGS sequence"/>
</dbReference>
<evidence type="ECO:0008006" key="5">
    <source>
        <dbReference type="Google" id="ProtNLM"/>
    </source>
</evidence>
<dbReference type="EMBL" id="LKCN02000007">
    <property type="protein sequence ID" value="RCI13157.1"/>
    <property type="molecule type" value="Genomic_DNA"/>
</dbReference>
<organism evidence="3 4">
    <name type="scientific">Ophiocordyceps polyrhachis-furcata BCC 54312</name>
    <dbReference type="NCBI Taxonomy" id="1330021"/>
    <lineage>
        <taxon>Eukaryota</taxon>
        <taxon>Fungi</taxon>
        <taxon>Dikarya</taxon>
        <taxon>Ascomycota</taxon>
        <taxon>Pezizomycotina</taxon>
        <taxon>Sordariomycetes</taxon>
        <taxon>Hypocreomycetidae</taxon>
        <taxon>Hypocreales</taxon>
        <taxon>Ophiocordycipitaceae</taxon>
        <taxon>Ophiocordyceps</taxon>
    </lineage>
</organism>
<dbReference type="Gene3D" id="3.20.20.190">
    <property type="entry name" value="Phosphatidylinositol (PI) phosphodiesterase"/>
    <property type="match status" value="1"/>
</dbReference>
<feature type="region of interest" description="Disordered" evidence="1">
    <location>
        <begin position="25"/>
        <end position="51"/>
    </location>
</feature>
<feature type="signal peptide" evidence="2">
    <location>
        <begin position="1"/>
        <end position="22"/>
    </location>
</feature>
<feature type="chain" id="PRO_5016752219" description="Phospholipase D" evidence="2">
    <location>
        <begin position="23"/>
        <end position="345"/>
    </location>
</feature>
<dbReference type="OrthoDB" id="4907280at2759"/>